<organism evidence="3 4">
    <name type="scientific">Solimonas fluminis</name>
    <dbReference type="NCBI Taxonomy" id="2086571"/>
    <lineage>
        <taxon>Bacteria</taxon>
        <taxon>Pseudomonadati</taxon>
        <taxon>Pseudomonadota</taxon>
        <taxon>Gammaproteobacteria</taxon>
        <taxon>Nevskiales</taxon>
        <taxon>Nevskiaceae</taxon>
        <taxon>Solimonas</taxon>
    </lineage>
</organism>
<feature type="domain" description="PRC-barrel" evidence="2">
    <location>
        <begin position="23"/>
        <end position="101"/>
    </location>
</feature>
<evidence type="ECO:0000256" key="1">
    <source>
        <dbReference type="SAM" id="MobiDB-lite"/>
    </source>
</evidence>
<dbReference type="InterPro" id="IPR027275">
    <property type="entry name" value="PRC-brl_dom"/>
</dbReference>
<dbReference type="OrthoDB" id="286778at2"/>
<name>A0A2S5TAI9_9GAMM</name>
<feature type="region of interest" description="Disordered" evidence="1">
    <location>
        <begin position="1"/>
        <end position="21"/>
    </location>
</feature>
<accession>A0A2S5TAI9</accession>
<dbReference type="RefSeq" id="WP_104232176.1">
    <property type="nucleotide sequence ID" value="NZ_PSNW01000016.1"/>
</dbReference>
<keyword evidence="4" id="KW-1185">Reference proteome</keyword>
<gene>
    <name evidence="3" type="ORF">C3942_20190</name>
</gene>
<dbReference type="PANTHER" id="PTHR36505:SF1">
    <property type="entry name" value="BLR1072 PROTEIN"/>
    <property type="match status" value="1"/>
</dbReference>
<comment type="caution">
    <text evidence="3">The sequence shown here is derived from an EMBL/GenBank/DDBJ whole genome shotgun (WGS) entry which is preliminary data.</text>
</comment>
<dbReference type="EMBL" id="PSNW01000016">
    <property type="protein sequence ID" value="PPE72020.1"/>
    <property type="molecule type" value="Genomic_DNA"/>
</dbReference>
<evidence type="ECO:0000313" key="4">
    <source>
        <dbReference type="Proteomes" id="UP000238220"/>
    </source>
</evidence>
<feature type="compositionally biased region" description="Low complexity" evidence="1">
    <location>
        <begin position="1"/>
        <end position="13"/>
    </location>
</feature>
<dbReference type="AlphaFoldDB" id="A0A2S5TAI9"/>
<reference evidence="3 4" key="1">
    <citation type="submission" date="2018-02" db="EMBL/GenBank/DDBJ databases">
        <title>Genome sequencing of Solimonas sp. HR-BB.</title>
        <authorList>
            <person name="Lee Y."/>
            <person name="Jeon C.O."/>
        </authorList>
    </citation>
    <scope>NUCLEOTIDE SEQUENCE [LARGE SCALE GENOMIC DNA]</scope>
    <source>
        <strain evidence="3 4">HR-BB</strain>
    </source>
</reference>
<dbReference type="InterPro" id="IPR011033">
    <property type="entry name" value="PRC_barrel-like_sf"/>
</dbReference>
<dbReference type="Proteomes" id="UP000238220">
    <property type="component" value="Unassembled WGS sequence"/>
</dbReference>
<evidence type="ECO:0000313" key="3">
    <source>
        <dbReference type="EMBL" id="PPE72020.1"/>
    </source>
</evidence>
<proteinExistence type="predicted"/>
<dbReference type="SUPFAM" id="SSF50346">
    <property type="entry name" value="PRC-barrel domain"/>
    <property type="match status" value="1"/>
</dbReference>
<dbReference type="Pfam" id="PF05239">
    <property type="entry name" value="PRC"/>
    <property type="match status" value="1"/>
</dbReference>
<sequence length="135" mass="14654">MENLSTPKTPIIGGHPGKGPGPTVMAADTLEGDRVVNTAGETLGKIRDIMIDVPSGRVAYAVLSVGGLAGIGDKLFAVPWSALVMDADDHSFVLDIDKERLKQAPGFDKEHWPSMADTQWATTIYEFYNTPPYWH</sequence>
<protein>
    <submittedName>
        <fullName evidence="3">Photosystem reaction center subunit H</fullName>
    </submittedName>
</protein>
<evidence type="ECO:0000259" key="2">
    <source>
        <dbReference type="Pfam" id="PF05239"/>
    </source>
</evidence>
<dbReference type="Gene3D" id="2.30.30.240">
    <property type="entry name" value="PRC-barrel domain"/>
    <property type="match status" value="1"/>
</dbReference>
<dbReference type="PANTHER" id="PTHR36505">
    <property type="entry name" value="BLR1072 PROTEIN"/>
    <property type="match status" value="1"/>
</dbReference>